<dbReference type="Proteomes" id="UP000019434">
    <property type="component" value="Chromosome"/>
</dbReference>
<dbReference type="AlphaFoldDB" id="W8PIV7"/>
<dbReference type="STRING" id="195522.BD01_0424"/>
<dbReference type="GeneID" id="24958553"/>
<evidence type="ECO:0000313" key="1">
    <source>
        <dbReference type="EMBL" id="AHL22049.1"/>
    </source>
</evidence>
<dbReference type="RefSeq" id="WP_042689421.1">
    <property type="nucleotide sequence ID" value="NZ_CP007264.1"/>
</dbReference>
<protein>
    <submittedName>
        <fullName evidence="1">Uncharacterized protein</fullName>
    </submittedName>
</protein>
<accession>W8PIV7</accession>
<organism evidence="1 2">
    <name type="scientific">Thermococcus nautili</name>
    <dbReference type="NCBI Taxonomy" id="195522"/>
    <lineage>
        <taxon>Archaea</taxon>
        <taxon>Methanobacteriati</taxon>
        <taxon>Methanobacteriota</taxon>
        <taxon>Thermococci</taxon>
        <taxon>Thermococcales</taxon>
        <taxon>Thermococcaceae</taxon>
        <taxon>Thermococcus</taxon>
    </lineage>
</organism>
<dbReference type="KEGG" id="tnu:BD01_0424"/>
<evidence type="ECO:0000313" key="2">
    <source>
        <dbReference type="Proteomes" id="UP000019434"/>
    </source>
</evidence>
<dbReference type="EMBL" id="CP007264">
    <property type="protein sequence ID" value="AHL22049.1"/>
    <property type="molecule type" value="Genomic_DNA"/>
</dbReference>
<proteinExistence type="predicted"/>
<name>W8PIV7_9EURY</name>
<keyword evidence="2" id="KW-1185">Reference proteome</keyword>
<dbReference type="HOGENOM" id="CLU_2581599_0_0_2"/>
<reference evidence="1 2" key="1">
    <citation type="submission" date="2014-02" db="EMBL/GenBank/DDBJ databases">
        <title>Genome Sequence of an Hyperthermophilic Archaeon, Thermococcus nautili 30-1, producing viral vesicles.</title>
        <authorList>
            <person name="Oberto J."/>
            <person name="Gaudin M."/>
            <person name="Cossu M."/>
            <person name="Gorlas A."/>
            <person name="Slesarev A."/>
            <person name="Marguet E."/>
            <person name="Forterre P."/>
        </authorList>
    </citation>
    <scope>NUCLEOTIDE SEQUENCE [LARGE SCALE GENOMIC DNA]</scope>
    <source>
        <strain evidence="1 2">30-1</strain>
    </source>
</reference>
<gene>
    <name evidence="1" type="ORF">BD01_0424</name>
</gene>
<sequence length="80" mass="8916">MGDITYSGFELINDSDWGSISRVKYYGKLVDASLFLVSSKEGLHEVIPGTRDEVTHALLRYKLKIEGSPYADGAYIIQCN</sequence>